<feature type="region of interest" description="Disordered" evidence="6">
    <location>
        <begin position="154"/>
        <end position="670"/>
    </location>
</feature>
<keyword evidence="3 4" id="KW-0103">Bromodomain</keyword>
<feature type="compositionally biased region" description="Low complexity" evidence="6">
    <location>
        <begin position="230"/>
        <end position="251"/>
    </location>
</feature>
<dbReference type="CDD" id="cd04369">
    <property type="entry name" value="Bromodomain"/>
    <property type="match status" value="1"/>
</dbReference>
<feature type="compositionally biased region" description="Low complexity" evidence="6">
    <location>
        <begin position="207"/>
        <end position="218"/>
    </location>
</feature>
<dbReference type="GO" id="GO:0005506">
    <property type="term" value="F:iron ion binding"/>
    <property type="evidence" value="ECO:0007669"/>
    <property type="project" value="InterPro"/>
</dbReference>
<dbReference type="InterPro" id="IPR010300">
    <property type="entry name" value="CDO_1"/>
</dbReference>
<dbReference type="PROSITE" id="PS50014">
    <property type="entry name" value="BROMODOMAIN_2"/>
    <property type="match status" value="1"/>
</dbReference>
<evidence type="ECO:0000256" key="1">
    <source>
        <dbReference type="ARBA" id="ARBA00006622"/>
    </source>
</evidence>
<dbReference type="GO" id="GO:0006325">
    <property type="term" value="P:chromatin organization"/>
    <property type="evidence" value="ECO:0007669"/>
    <property type="project" value="UniProtKB-ARBA"/>
</dbReference>
<feature type="compositionally biased region" description="Basic and acidic residues" evidence="6">
    <location>
        <begin position="515"/>
        <end position="531"/>
    </location>
</feature>
<evidence type="ECO:0000259" key="7">
    <source>
        <dbReference type="PROSITE" id="PS50014"/>
    </source>
</evidence>
<dbReference type="OrthoDB" id="21449at2759"/>
<comment type="caution">
    <text evidence="8">The sequence shown here is derived from an EMBL/GenBank/DDBJ whole genome shotgun (WGS) entry which is preliminary data.</text>
</comment>
<keyword evidence="5" id="KW-0175">Coiled coil</keyword>
<accession>A0A9P4WEI4</accession>
<feature type="compositionally biased region" description="Polar residues" evidence="6">
    <location>
        <begin position="438"/>
        <end position="463"/>
    </location>
</feature>
<feature type="compositionally biased region" description="Low complexity" evidence="6">
    <location>
        <begin position="273"/>
        <end position="317"/>
    </location>
</feature>
<evidence type="ECO:0000313" key="9">
    <source>
        <dbReference type="Proteomes" id="UP000801428"/>
    </source>
</evidence>
<gene>
    <name evidence="8" type="ORF">E8E13_010543</name>
</gene>
<dbReference type="InterPro" id="IPR011051">
    <property type="entry name" value="RmlC_Cupin_sf"/>
</dbReference>
<name>A0A9P4WEI4_CURKU</name>
<keyword evidence="9" id="KW-1185">Reference proteome</keyword>
<feature type="region of interest" description="Disordered" evidence="6">
    <location>
        <begin position="76"/>
        <end position="95"/>
    </location>
</feature>
<evidence type="ECO:0000256" key="3">
    <source>
        <dbReference type="ARBA" id="ARBA00023117"/>
    </source>
</evidence>
<dbReference type="Pfam" id="PF00439">
    <property type="entry name" value="Bromodomain"/>
    <property type="match status" value="1"/>
</dbReference>
<feature type="region of interest" description="Disordered" evidence="6">
    <location>
        <begin position="813"/>
        <end position="833"/>
    </location>
</feature>
<feature type="compositionally biased region" description="Basic residues" evidence="6">
    <location>
        <begin position="555"/>
        <end position="567"/>
    </location>
</feature>
<feature type="compositionally biased region" description="Pro residues" evidence="6">
    <location>
        <begin position="358"/>
        <end position="374"/>
    </location>
</feature>
<feature type="coiled-coil region" evidence="5">
    <location>
        <begin position="124"/>
        <end position="151"/>
    </location>
</feature>
<sequence length="906" mass="98721">MTASVSAYTTLESLLIFQCLTSYGVTPNAFSRTSELLKANPDVTTHKFFQSGRLSPDALRSFYLERLRREVEVELEQSGDAAAQNGANPKKRKAVGPVLPSVQDSLQYSHLMPKLIEKLYATYRTEVLQQIREEEERFEKLQREIKSIERGDWDEQLRERVNGKPPSSRSPSTTKKSPRAGQSPLPQAVVQNGTKGTDGPPQTTQQGPAVAGAGAGVPKTSPRKKKDQRQPSGASQPIAASPAAPPSHFQQGAPPSASYNGTSYPQLSPFPPGQQQLQPGPQQAHARPHAQSPAQGPQGQQYQPQPIQPYGPNGVPQYGPPGGPPQFSPNQRYAQPPPPGPHSPSMNAAQQQKGYFPHPAPSHPPHANQPPPPQAGFMLPPFQVSPQDPSRVHHPPVSAPQYPQVSTPINKRPASQQQHHTPGSNRSSAAPVHPLVNQARQSFSTPTNNRSPQSAMSTPQSAKSRWKSHSAGIGGGAPGTPRPVPEPLDDYVPLSSSKQSPAKPRSQRKPRGRGKAREKDEEKTSEEKPDTEAQPETPLPSSLEVPAPDSGTRQGRSRRKAPAKRGRPGSVASSRAGGSVRDRSRSRSVLSHTETIADTDSQHGHKIKTERRGSLDDSMDGEQMNTPSQMTTRRRGAAPTTVPSSTRRKRNAREASLAESEDTGSPSPNRTVVAYRNFHRTCQTMLDDITSHKHASIFAHAVKHKDAEGYYDIIKRPTDLSTIKKALTNGAKHVTATASDTPIGSPGGAGATIELPISTDLVPPKAIVNPAQLEKELMRMFVNAMMFNPGEDGVVEDAREMFESVQRSVSSWRNVHGRGSGREQGEGTPVDGEEEVVSSKRRKILKGSLTETRYAWPMIDLNKYENCHMQVIWEKTYQVDQVTYMSDELGLHRISTPDQEGHLKAP</sequence>
<dbReference type="SUPFAM" id="SSF51182">
    <property type="entry name" value="RmlC-like cupins"/>
    <property type="match status" value="1"/>
</dbReference>
<dbReference type="InterPro" id="IPR014710">
    <property type="entry name" value="RmlC-like_jellyroll"/>
</dbReference>
<dbReference type="Proteomes" id="UP000801428">
    <property type="component" value="Unassembled WGS sequence"/>
</dbReference>
<dbReference type="PANTHER" id="PTHR15398:SF4">
    <property type="entry name" value="BROMODOMAIN-CONTAINING PROTEIN 8 ISOFORM X1"/>
    <property type="match status" value="1"/>
</dbReference>
<feature type="compositionally biased region" description="Low complexity" evidence="6">
    <location>
        <begin position="568"/>
        <end position="579"/>
    </location>
</feature>
<dbReference type="GO" id="GO:0035267">
    <property type="term" value="C:NuA4 histone acetyltransferase complex"/>
    <property type="evidence" value="ECO:0007669"/>
    <property type="project" value="TreeGrafter"/>
</dbReference>
<feature type="compositionally biased region" description="Low complexity" evidence="6">
    <location>
        <begin position="164"/>
        <end position="175"/>
    </location>
</feature>
<dbReference type="Gene3D" id="2.60.120.10">
    <property type="entry name" value="Jelly Rolls"/>
    <property type="match status" value="1"/>
</dbReference>
<feature type="compositionally biased region" description="Polar residues" evidence="6">
    <location>
        <begin position="401"/>
        <end position="428"/>
    </location>
</feature>
<dbReference type="EC" id="1.13.11.20" evidence="2"/>
<dbReference type="Gene3D" id="1.20.920.10">
    <property type="entry name" value="Bromodomain-like"/>
    <property type="match status" value="1"/>
</dbReference>
<dbReference type="Pfam" id="PF05995">
    <property type="entry name" value="CDO_I"/>
    <property type="match status" value="1"/>
</dbReference>
<dbReference type="SUPFAM" id="SSF47370">
    <property type="entry name" value="Bromodomain"/>
    <property type="match status" value="1"/>
</dbReference>
<dbReference type="PANTHER" id="PTHR15398">
    <property type="entry name" value="BROMODOMAIN-CONTAINING PROTEIN 8"/>
    <property type="match status" value="1"/>
</dbReference>
<evidence type="ECO:0000256" key="6">
    <source>
        <dbReference type="SAM" id="MobiDB-lite"/>
    </source>
</evidence>
<reference evidence="8" key="1">
    <citation type="submission" date="2019-04" db="EMBL/GenBank/DDBJ databases">
        <title>Sequencing of skin fungus with MAO and IRED activity.</title>
        <authorList>
            <person name="Marsaioli A.J."/>
            <person name="Bonatto J.M.C."/>
            <person name="Reis Junior O."/>
        </authorList>
    </citation>
    <scope>NUCLEOTIDE SEQUENCE</scope>
    <source>
        <strain evidence="8">30M1</strain>
    </source>
</reference>
<evidence type="ECO:0000256" key="4">
    <source>
        <dbReference type="PROSITE-ProRule" id="PRU00035"/>
    </source>
</evidence>
<evidence type="ECO:0000256" key="2">
    <source>
        <dbReference type="ARBA" id="ARBA00013133"/>
    </source>
</evidence>
<dbReference type="InterPro" id="IPR001487">
    <property type="entry name" value="Bromodomain"/>
</dbReference>
<dbReference type="InterPro" id="IPR036427">
    <property type="entry name" value="Bromodomain-like_sf"/>
</dbReference>
<dbReference type="GO" id="GO:0017172">
    <property type="term" value="F:cysteine dioxygenase activity"/>
    <property type="evidence" value="ECO:0007669"/>
    <property type="project" value="UniProtKB-EC"/>
</dbReference>
<evidence type="ECO:0000313" key="8">
    <source>
        <dbReference type="EMBL" id="KAF3008801.1"/>
    </source>
</evidence>
<protein>
    <recommendedName>
        <fullName evidence="2">cysteine dioxygenase</fullName>
        <ecNumber evidence="2">1.13.11.20</ecNumber>
    </recommendedName>
</protein>
<dbReference type="EMBL" id="SWKU01000003">
    <property type="protein sequence ID" value="KAF3008801.1"/>
    <property type="molecule type" value="Genomic_DNA"/>
</dbReference>
<feature type="domain" description="Bromo" evidence="7">
    <location>
        <begin position="690"/>
        <end position="795"/>
    </location>
</feature>
<comment type="similarity">
    <text evidence="1">Belongs to the cysteine dioxygenase family.</text>
</comment>
<feature type="compositionally biased region" description="Basic residues" evidence="6">
    <location>
        <begin position="505"/>
        <end position="514"/>
    </location>
</feature>
<feature type="compositionally biased region" description="Polar residues" evidence="6">
    <location>
        <begin position="189"/>
        <end position="206"/>
    </location>
</feature>
<feature type="compositionally biased region" description="Pro residues" evidence="6">
    <location>
        <begin position="318"/>
        <end position="327"/>
    </location>
</feature>
<proteinExistence type="inferred from homology"/>
<dbReference type="AlphaFoldDB" id="A0A9P4WEI4"/>
<evidence type="ECO:0000256" key="5">
    <source>
        <dbReference type="SAM" id="Coils"/>
    </source>
</evidence>
<organism evidence="8 9">
    <name type="scientific">Curvularia kusanoi</name>
    <name type="common">Cochliobolus kusanoi</name>
    <dbReference type="NCBI Taxonomy" id="90978"/>
    <lineage>
        <taxon>Eukaryota</taxon>
        <taxon>Fungi</taxon>
        <taxon>Dikarya</taxon>
        <taxon>Ascomycota</taxon>
        <taxon>Pezizomycotina</taxon>
        <taxon>Dothideomycetes</taxon>
        <taxon>Pleosporomycetidae</taxon>
        <taxon>Pleosporales</taxon>
        <taxon>Pleosporineae</taxon>
        <taxon>Pleosporaceae</taxon>
        <taxon>Curvularia</taxon>
    </lineage>
</organism>